<evidence type="ECO:0000256" key="2">
    <source>
        <dbReference type="ARBA" id="ARBA00011738"/>
    </source>
</evidence>
<evidence type="ECO:0000256" key="9">
    <source>
        <dbReference type="ARBA" id="ARBA00066472"/>
    </source>
</evidence>
<accession>A0A518K804</accession>
<dbReference type="InterPro" id="IPR050155">
    <property type="entry name" value="HAD-like_hydrolase_sf"/>
</dbReference>
<name>A0A518K804_9BACT</name>
<dbReference type="EC" id="3.11.1.1" evidence="9"/>
<dbReference type="NCBIfam" id="TIGR01509">
    <property type="entry name" value="HAD-SF-IA-v3"/>
    <property type="match status" value="1"/>
</dbReference>
<dbReference type="FunFam" id="1.10.150.240:FF:000006">
    <property type="entry name" value="Phosphonoacetaldehyde hydrolase"/>
    <property type="match status" value="1"/>
</dbReference>
<dbReference type="SUPFAM" id="SSF56784">
    <property type="entry name" value="HAD-like"/>
    <property type="match status" value="1"/>
</dbReference>
<comment type="function">
    <text evidence="8">Involved in phosphonate degradation.</text>
</comment>
<dbReference type="SFLD" id="SFLDG01129">
    <property type="entry name" value="C1.5:_HAD__Beta-PGM__Phosphata"/>
    <property type="match status" value="1"/>
</dbReference>
<dbReference type="InterPro" id="IPR036412">
    <property type="entry name" value="HAD-like_sf"/>
</dbReference>
<dbReference type="InterPro" id="IPR023214">
    <property type="entry name" value="HAD_sf"/>
</dbReference>
<evidence type="ECO:0000256" key="5">
    <source>
        <dbReference type="ARBA" id="ARBA00022842"/>
    </source>
</evidence>
<dbReference type="GO" id="GO:0050194">
    <property type="term" value="F:phosphonoacetaldehyde hydrolase activity"/>
    <property type="evidence" value="ECO:0007669"/>
    <property type="project" value="UniProtKB-EC"/>
</dbReference>
<comment type="subunit">
    <text evidence="2">Homodimer.</text>
</comment>
<dbReference type="InterPro" id="IPR023198">
    <property type="entry name" value="PGP-like_dom2"/>
</dbReference>
<dbReference type="GO" id="GO:0006281">
    <property type="term" value="P:DNA repair"/>
    <property type="evidence" value="ECO:0007669"/>
    <property type="project" value="TreeGrafter"/>
</dbReference>
<sequence length="272" mass="28847">MTLPSSLSLQAVVVDWAGTIVDHGSRAPVEAFREVFRRRGVEITVAEAREPMGMEKRDHIVALLSNPRIGAAWRAVYGGDASDCEIDSLYHDFLPLQSELLTHHADVIPGALEALAECRRLAMRIGSSSGYAAPLMETLVPLAEQNGVKVDAVVSASEVPKGRPAPWMILENMKRLGVYPPASVVVVDDTTVGVEAGVNAGAWSIGVIETGNALGLGVEELAELDLGERERRSSAGRAAMLAAGAHYAINSIADLPKTLAVIAERLAAGERP</sequence>
<dbReference type="AlphaFoldDB" id="A0A518K804"/>
<dbReference type="SFLD" id="SFLDG01135">
    <property type="entry name" value="C1.5.6:_HAD__Beta-PGM__Phospha"/>
    <property type="match status" value="1"/>
</dbReference>
<dbReference type="GO" id="GO:0005829">
    <property type="term" value="C:cytosol"/>
    <property type="evidence" value="ECO:0007669"/>
    <property type="project" value="TreeGrafter"/>
</dbReference>
<dbReference type="GO" id="GO:0008967">
    <property type="term" value="F:phosphoglycolate phosphatase activity"/>
    <property type="evidence" value="ECO:0007669"/>
    <property type="project" value="TreeGrafter"/>
</dbReference>
<evidence type="ECO:0000256" key="1">
    <source>
        <dbReference type="ARBA" id="ARBA00001946"/>
    </source>
</evidence>
<keyword evidence="5" id="KW-0460">Magnesium</keyword>
<keyword evidence="6" id="KW-0704">Schiff base</keyword>
<gene>
    <name evidence="10" type="primary">phnX</name>
    <name evidence="10" type="ORF">Spa11_21200</name>
</gene>
<evidence type="ECO:0000256" key="3">
    <source>
        <dbReference type="ARBA" id="ARBA00022723"/>
    </source>
</evidence>
<dbReference type="Pfam" id="PF00702">
    <property type="entry name" value="Hydrolase"/>
    <property type="match status" value="1"/>
</dbReference>
<protein>
    <recommendedName>
        <fullName evidence="9">phosphonoacetaldehyde hydrolase</fullName>
        <ecNumber evidence="9">3.11.1.1</ecNumber>
    </recommendedName>
</protein>
<dbReference type="PANTHER" id="PTHR43434">
    <property type="entry name" value="PHOSPHOGLYCOLATE PHOSPHATASE"/>
    <property type="match status" value="1"/>
</dbReference>
<dbReference type="Proteomes" id="UP000316426">
    <property type="component" value="Chromosome"/>
</dbReference>
<comment type="catalytic activity">
    <reaction evidence="7">
        <text>phosphonoacetaldehyde + H2O = acetaldehyde + phosphate + H(+)</text>
        <dbReference type="Rhea" id="RHEA:18905"/>
        <dbReference type="ChEBI" id="CHEBI:15343"/>
        <dbReference type="ChEBI" id="CHEBI:15377"/>
        <dbReference type="ChEBI" id="CHEBI:15378"/>
        <dbReference type="ChEBI" id="CHEBI:43474"/>
        <dbReference type="ChEBI" id="CHEBI:58383"/>
        <dbReference type="EC" id="3.11.1.1"/>
    </reaction>
</comment>
<keyword evidence="4 10" id="KW-0378">Hydrolase</keyword>
<evidence type="ECO:0000256" key="6">
    <source>
        <dbReference type="ARBA" id="ARBA00023270"/>
    </source>
</evidence>
<dbReference type="GO" id="GO:0019700">
    <property type="term" value="P:organic phosphonate catabolic process"/>
    <property type="evidence" value="ECO:0007669"/>
    <property type="project" value="InterPro"/>
</dbReference>
<evidence type="ECO:0000256" key="7">
    <source>
        <dbReference type="ARBA" id="ARBA00052005"/>
    </source>
</evidence>
<evidence type="ECO:0000313" key="11">
    <source>
        <dbReference type="Proteomes" id="UP000316426"/>
    </source>
</evidence>
<dbReference type="SFLD" id="SFLDS00003">
    <property type="entry name" value="Haloacid_Dehalogenase"/>
    <property type="match status" value="1"/>
</dbReference>
<dbReference type="InterPro" id="IPR006439">
    <property type="entry name" value="HAD-SF_hydro_IA"/>
</dbReference>
<dbReference type="Gene3D" id="1.10.150.240">
    <property type="entry name" value="Putative phosphatase, domain 2"/>
    <property type="match status" value="1"/>
</dbReference>
<dbReference type="GO" id="GO:0046872">
    <property type="term" value="F:metal ion binding"/>
    <property type="evidence" value="ECO:0007669"/>
    <property type="project" value="UniProtKB-KW"/>
</dbReference>
<keyword evidence="3" id="KW-0479">Metal-binding</keyword>
<dbReference type="KEGG" id="bmei:Spa11_21200"/>
<evidence type="ECO:0000256" key="4">
    <source>
        <dbReference type="ARBA" id="ARBA00022801"/>
    </source>
</evidence>
<dbReference type="PANTHER" id="PTHR43434:SF19">
    <property type="entry name" value="PHOSPHONOACETALDEHYDE HYDROLASE"/>
    <property type="match status" value="1"/>
</dbReference>
<evidence type="ECO:0000313" key="10">
    <source>
        <dbReference type="EMBL" id="QDV73921.1"/>
    </source>
</evidence>
<comment type="cofactor">
    <cofactor evidence="1">
        <name>Mg(2+)</name>
        <dbReference type="ChEBI" id="CHEBI:18420"/>
    </cofactor>
</comment>
<reference evidence="10 11" key="1">
    <citation type="submission" date="2019-02" db="EMBL/GenBank/DDBJ databases">
        <title>Deep-cultivation of Planctomycetes and their phenomic and genomic characterization uncovers novel biology.</title>
        <authorList>
            <person name="Wiegand S."/>
            <person name="Jogler M."/>
            <person name="Boedeker C."/>
            <person name="Pinto D."/>
            <person name="Vollmers J."/>
            <person name="Rivas-Marin E."/>
            <person name="Kohn T."/>
            <person name="Peeters S.H."/>
            <person name="Heuer A."/>
            <person name="Rast P."/>
            <person name="Oberbeckmann S."/>
            <person name="Bunk B."/>
            <person name="Jeske O."/>
            <person name="Meyerdierks A."/>
            <person name="Storesund J.E."/>
            <person name="Kallscheuer N."/>
            <person name="Luecker S."/>
            <person name="Lage O.M."/>
            <person name="Pohl T."/>
            <person name="Merkel B.J."/>
            <person name="Hornburger P."/>
            <person name="Mueller R.-W."/>
            <person name="Bruemmer F."/>
            <person name="Labrenz M."/>
            <person name="Spormann A.M."/>
            <person name="Op den Camp H."/>
            <person name="Overmann J."/>
            <person name="Amann R."/>
            <person name="Jetten M.S.M."/>
            <person name="Mascher T."/>
            <person name="Medema M.H."/>
            <person name="Devos D.P."/>
            <person name="Kaster A.-K."/>
            <person name="Ovreas L."/>
            <person name="Rohde M."/>
            <person name="Galperin M.Y."/>
            <person name="Jogler C."/>
        </authorList>
    </citation>
    <scope>NUCLEOTIDE SEQUENCE [LARGE SCALE GENOMIC DNA]</scope>
    <source>
        <strain evidence="10 11">Spa11</strain>
    </source>
</reference>
<dbReference type="HAMAP" id="MF_01375">
    <property type="entry name" value="PhnX"/>
    <property type="match status" value="1"/>
</dbReference>
<dbReference type="NCBIfam" id="TIGR01422">
    <property type="entry name" value="phosphonatase"/>
    <property type="match status" value="1"/>
</dbReference>
<keyword evidence="11" id="KW-1185">Reference proteome</keyword>
<organism evidence="10 11">
    <name type="scientific">Botrimarina mediterranea</name>
    <dbReference type="NCBI Taxonomy" id="2528022"/>
    <lineage>
        <taxon>Bacteria</taxon>
        <taxon>Pseudomonadati</taxon>
        <taxon>Planctomycetota</taxon>
        <taxon>Planctomycetia</taxon>
        <taxon>Pirellulales</taxon>
        <taxon>Lacipirellulaceae</taxon>
        <taxon>Botrimarina</taxon>
    </lineage>
</organism>
<proteinExistence type="inferred from homology"/>
<evidence type="ECO:0000256" key="8">
    <source>
        <dbReference type="ARBA" id="ARBA00056573"/>
    </source>
</evidence>
<dbReference type="EMBL" id="CP036349">
    <property type="protein sequence ID" value="QDV73921.1"/>
    <property type="molecule type" value="Genomic_DNA"/>
</dbReference>
<dbReference type="Gene3D" id="3.40.50.1000">
    <property type="entry name" value="HAD superfamily/HAD-like"/>
    <property type="match status" value="1"/>
</dbReference>
<dbReference type="InterPro" id="IPR006323">
    <property type="entry name" value="Phosphonoacetald_hydro"/>
</dbReference>
<dbReference type="RefSeq" id="WP_145111737.1">
    <property type="nucleotide sequence ID" value="NZ_CP036349.1"/>
</dbReference>